<reference evidence="5 6" key="1">
    <citation type="submission" date="2022-02" db="EMBL/GenBank/DDBJ databases">
        <title>Genome of Erysipelotrichaceae sp. nov. NSJ-176 isolated from human feces.</title>
        <authorList>
            <person name="Abdugheni R."/>
        </authorList>
    </citation>
    <scope>NUCLEOTIDE SEQUENCE [LARGE SCALE GENOMIC DNA]</scope>
    <source>
        <strain evidence="5 6">NSJ-176</strain>
    </source>
</reference>
<gene>
    <name evidence="5" type="ORF">LQE99_07550</name>
</gene>
<evidence type="ECO:0000256" key="3">
    <source>
        <dbReference type="SAM" id="SignalP"/>
    </source>
</evidence>
<dbReference type="RefSeq" id="WP_117455513.1">
    <property type="nucleotide sequence ID" value="NZ_JAKVPQ010000004.1"/>
</dbReference>
<evidence type="ECO:0000313" key="5">
    <source>
        <dbReference type="EMBL" id="MCH4284984.1"/>
    </source>
</evidence>
<dbReference type="SUPFAM" id="SSF53822">
    <property type="entry name" value="Periplasmic binding protein-like I"/>
    <property type="match status" value="1"/>
</dbReference>
<evidence type="ECO:0000256" key="2">
    <source>
        <dbReference type="ARBA" id="ARBA00007639"/>
    </source>
</evidence>
<dbReference type="PANTHER" id="PTHR30036">
    <property type="entry name" value="D-XYLOSE-BINDING PERIPLASMIC PROTEIN"/>
    <property type="match status" value="1"/>
</dbReference>
<feature type="chain" id="PRO_5045247851" evidence="3">
    <location>
        <begin position="21"/>
        <end position="311"/>
    </location>
</feature>
<dbReference type="InterPro" id="IPR028082">
    <property type="entry name" value="Peripla_BP_I"/>
</dbReference>
<protein>
    <submittedName>
        <fullName evidence="5">Substrate-binding domain-containing protein</fullName>
    </submittedName>
</protein>
<feature type="domain" description="Periplasmic binding protein" evidence="4">
    <location>
        <begin position="34"/>
        <end position="279"/>
    </location>
</feature>
<dbReference type="PANTHER" id="PTHR30036:SF7">
    <property type="entry name" value="ABC TRANSPORTER PERIPLASMIC-BINDING PROTEIN YPHF"/>
    <property type="match status" value="1"/>
</dbReference>
<dbReference type="Pfam" id="PF13407">
    <property type="entry name" value="Peripla_BP_4"/>
    <property type="match status" value="1"/>
</dbReference>
<keyword evidence="6" id="KW-1185">Reference proteome</keyword>
<dbReference type="InterPro" id="IPR050555">
    <property type="entry name" value="Bact_Solute-Bind_Prot2"/>
</dbReference>
<evidence type="ECO:0000256" key="1">
    <source>
        <dbReference type="ARBA" id="ARBA00004196"/>
    </source>
</evidence>
<name>A0ABS9R877_9FIRM</name>
<comment type="caution">
    <text evidence="5">The sequence shown here is derived from an EMBL/GenBank/DDBJ whole genome shotgun (WGS) entry which is preliminary data.</text>
</comment>
<comment type="subcellular location">
    <subcellularLocation>
        <location evidence="1">Cell envelope</location>
    </subcellularLocation>
</comment>
<evidence type="ECO:0000313" key="6">
    <source>
        <dbReference type="Proteomes" id="UP001202402"/>
    </source>
</evidence>
<comment type="similarity">
    <text evidence="2">Belongs to the bacterial solute-binding protein 2 family.</text>
</comment>
<dbReference type="Proteomes" id="UP001202402">
    <property type="component" value="Unassembled WGS sequence"/>
</dbReference>
<keyword evidence="3" id="KW-0732">Signal</keyword>
<accession>A0ABS9R877</accession>
<dbReference type="InterPro" id="IPR025997">
    <property type="entry name" value="SBP_2_dom"/>
</dbReference>
<evidence type="ECO:0000259" key="4">
    <source>
        <dbReference type="Pfam" id="PF13407"/>
    </source>
</evidence>
<dbReference type="Gene3D" id="3.40.50.2300">
    <property type="match status" value="2"/>
</dbReference>
<dbReference type="EMBL" id="JAKVPQ010000004">
    <property type="protein sequence ID" value="MCH4284984.1"/>
    <property type="molecule type" value="Genomic_DNA"/>
</dbReference>
<proteinExistence type="inferred from homology"/>
<feature type="signal peptide" evidence="3">
    <location>
        <begin position="1"/>
        <end position="20"/>
    </location>
</feature>
<sequence length="311" mass="34479">MKKLCLVFFLLCLSCFGCTASNTEGNKEPIYFLFATPLSNHTLWLQAKQGMEDACKELKIYCDWKGPTGIDTKEMENVILAGILQKCDGIITQGVIDPSLIEQGKNQGIPFVLVDSGIKDSKPLATITKDFDQQADLLLDDIEKTLGKDEKLYIGIQVSQLSFDLAQGQLHAVEKVFQKHKGGYEIIAISESKSDKLHAREEWQKVLNKKMNVALNFAGEGAAGCIEAMNDENSSKDLLVYGVDDMKDTLAFIKEGKVKGSVVTSFYNYGYEGVKILYDDIVYGKNPESSQIGAKLMLINSDNIASYKQIR</sequence>
<organism evidence="5 6">
    <name type="scientific">Amedibacillus hominis</name>
    <dbReference type="NCBI Taxonomy" id="2897776"/>
    <lineage>
        <taxon>Bacteria</taxon>
        <taxon>Bacillati</taxon>
        <taxon>Bacillota</taxon>
        <taxon>Erysipelotrichia</taxon>
        <taxon>Erysipelotrichales</taxon>
        <taxon>Erysipelotrichaceae</taxon>
        <taxon>Amedibacillus</taxon>
    </lineage>
</organism>